<dbReference type="PANTHER" id="PTHR30012:SF7">
    <property type="entry name" value="PROTEIN TRANSPORT PROTEIN HOFC HOMOLOG"/>
    <property type="match status" value="1"/>
</dbReference>
<comment type="subcellular location">
    <subcellularLocation>
        <location evidence="1 9">Cell inner membrane</location>
        <topology evidence="1 9">Multi-pass membrane protein</topology>
    </subcellularLocation>
</comment>
<dbReference type="RefSeq" id="WP_000648444.1">
    <property type="nucleotide sequence ID" value="NZ_CAWMSS010000001.1"/>
</dbReference>
<evidence type="ECO:0000256" key="6">
    <source>
        <dbReference type="ARBA" id="ARBA00022692"/>
    </source>
</evidence>
<reference evidence="12" key="1">
    <citation type="submission" date="2017-12" db="EMBL/GenBank/DDBJ databases">
        <title>FDA dAtabase for Regulatory Grade micrObial Sequences (FDA-ARGOS): Supporting development and validation of Infectious Disease Dx tests.</title>
        <authorList>
            <person name="Hoffmann M."/>
            <person name="Allard M."/>
            <person name="Evans P."/>
            <person name="Brown E."/>
            <person name="Tallon L.J."/>
            <person name="Sadzewicz L."/>
            <person name="Sengamalay N."/>
            <person name="Ott S."/>
            <person name="Godinez A."/>
            <person name="Nagaraj S."/>
            <person name="Vavikolanu K."/>
            <person name="Aluvathingal J."/>
            <person name="Nadendla S."/>
            <person name="Hobson J."/>
            <person name="Sichtig H."/>
        </authorList>
    </citation>
    <scope>NUCLEOTIDE SEQUENCE [LARGE SCALE GENOMIC DNA]</scope>
    <source>
        <strain evidence="12">FDAARGOS_113</strain>
    </source>
</reference>
<keyword evidence="13" id="KW-1185">Reference proteome</keyword>
<dbReference type="Proteomes" id="UP000053748">
    <property type="component" value="Unassembled WGS sequence"/>
</dbReference>
<dbReference type="EMBL" id="LOSJ02000002">
    <property type="protein sequence ID" value="PNM56591.1"/>
    <property type="molecule type" value="Genomic_DNA"/>
</dbReference>
<keyword evidence="6 9" id="KW-0812">Transmembrane</keyword>
<dbReference type="InterPro" id="IPR003004">
    <property type="entry name" value="GspF/PilC"/>
</dbReference>
<comment type="caution">
    <text evidence="12">The sequence shown here is derived from an EMBL/GenBank/DDBJ whole genome shotgun (WGS) entry which is preliminary data.</text>
</comment>
<evidence type="ECO:0000256" key="7">
    <source>
        <dbReference type="ARBA" id="ARBA00022989"/>
    </source>
</evidence>
<feature type="transmembrane region" description="Helical" evidence="10">
    <location>
        <begin position="226"/>
        <end position="244"/>
    </location>
</feature>
<evidence type="ECO:0000259" key="11">
    <source>
        <dbReference type="Pfam" id="PF00482"/>
    </source>
</evidence>
<comment type="similarity">
    <text evidence="2 9">Belongs to the GSP F family.</text>
</comment>
<dbReference type="OrthoDB" id="9805682at2"/>
<evidence type="ECO:0000256" key="5">
    <source>
        <dbReference type="ARBA" id="ARBA00022519"/>
    </source>
</evidence>
<keyword evidence="7 10" id="KW-1133">Transmembrane helix</keyword>
<dbReference type="InterPro" id="IPR001992">
    <property type="entry name" value="T2SS_GspF/T4SS_PilC_CS"/>
</dbReference>
<feature type="transmembrane region" description="Helical" evidence="10">
    <location>
        <begin position="172"/>
        <end position="195"/>
    </location>
</feature>
<evidence type="ECO:0000256" key="3">
    <source>
        <dbReference type="ARBA" id="ARBA00022448"/>
    </source>
</evidence>
<dbReference type="FunFam" id="1.20.81.30:FF:000001">
    <property type="entry name" value="Type II secretion system protein F"/>
    <property type="match status" value="2"/>
</dbReference>
<dbReference type="Pfam" id="PF00482">
    <property type="entry name" value="T2SSF"/>
    <property type="match status" value="2"/>
</dbReference>
<dbReference type="PRINTS" id="PR00812">
    <property type="entry name" value="BCTERIALGSPF"/>
</dbReference>
<sequence length="408" mass="45146">MKATQNVALKNYRWKGINSNGKKVSGQMLALTELEVRDKLKEQHIQIKKIKKGSVSVFARITHRVKGKDITILTRQLATMLTTGVPIVQALKLVGDSHRKAEMKSILAQITKSVEAGTPLSKAMRTASSHFDTLYVDLVETGEMSGNLPEVFERLATYREKSEQLRAKVIKALIYPSMVVLVALGVSYLMLTMVIPEFESMFKGFGAELPWFTQQVLKLSHWVQAYSLWAFAAIVAMVFGLKALRKNSFQIRLKTSRLGLKFPIIGNVLAKASIAKFSRTLATSFAAGIPILASLKTTAKTSGNVHFETAINEVYRDTAAGMPMYIAMRNTEAFPEMVLQMVMIGEESGQLDDMLNKVATIYEFEVDNTVDNLGKILEPLIIVFLGTVVGGLVVAMYLPIFNLMSVLG</sequence>
<feature type="transmembrane region" description="Helical" evidence="10">
    <location>
        <begin position="380"/>
        <end position="400"/>
    </location>
</feature>
<dbReference type="Gene3D" id="1.20.81.30">
    <property type="entry name" value="Type II secretion system (T2SS), domain F"/>
    <property type="match status" value="2"/>
</dbReference>
<evidence type="ECO:0000256" key="8">
    <source>
        <dbReference type="ARBA" id="ARBA00023136"/>
    </source>
</evidence>
<gene>
    <name evidence="12" type="ORF">AL544_011130</name>
</gene>
<dbReference type="InterPro" id="IPR018076">
    <property type="entry name" value="T2SS_GspF_dom"/>
</dbReference>
<keyword evidence="4" id="KW-1003">Cell membrane</keyword>
<name>A0A2J9UYN1_VIBMI</name>
<dbReference type="AlphaFoldDB" id="A0A2J9UYN1"/>
<dbReference type="InterPro" id="IPR042094">
    <property type="entry name" value="T2SS_GspF_sf"/>
</dbReference>
<protein>
    <submittedName>
        <fullName evidence="12">Type II secretion system F family protein</fullName>
    </submittedName>
</protein>
<proteinExistence type="inferred from homology"/>
<feature type="domain" description="Type II secretion system protein GspF" evidence="11">
    <location>
        <begin position="277"/>
        <end position="399"/>
    </location>
</feature>
<keyword evidence="5" id="KW-0997">Cell inner membrane</keyword>
<dbReference type="STRING" id="674.VM_02855"/>
<accession>A0A2J9UYN1</accession>
<keyword evidence="8 10" id="KW-0472">Membrane</keyword>
<dbReference type="GO" id="GO:0005886">
    <property type="term" value="C:plasma membrane"/>
    <property type="evidence" value="ECO:0007669"/>
    <property type="project" value="UniProtKB-SubCell"/>
</dbReference>
<evidence type="ECO:0000256" key="10">
    <source>
        <dbReference type="SAM" id="Phobius"/>
    </source>
</evidence>
<evidence type="ECO:0000313" key="13">
    <source>
        <dbReference type="Proteomes" id="UP000053748"/>
    </source>
</evidence>
<dbReference type="PANTHER" id="PTHR30012">
    <property type="entry name" value="GENERAL SECRETION PATHWAY PROTEIN"/>
    <property type="match status" value="1"/>
</dbReference>
<evidence type="ECO:0000256" key="4">
    <source>
        <dbReference type="ARBA" id="ARBA00022475"/>
    </source>
</evidence>
<evidence type="ECO:0000256" key="2">
    <source>
        <dbReference type="ARBA" id="ARBA00005745"/>
    </source>
</evidence>
<organism evidence="12 13">
    <name type="scientific">Vibrio mimicus</name>
    <dbReference type="NCBI Taxonomy" id="674"/>
    <lineage>
        <taxon>Bacteria</taxon>
        <taxon>Pseudomonadati</taxon>
        <taxon>Pseudomonadota</taxon>
        <taxon>Gammaproteobacteria</taxon>
        <taxon>Vibrionales</taxon>
        <taxon>Vibrionaceae</taxon>
        <taxon>Vibrio</taxon>
    </lineage>
</organism>
<evidence type="ECO:0000256" key="9">
    <source>
        <dbReference type="RuleBase" id="RU003923"/>
    </source>
</evidence>
<dbReference type="GO" id="GO:0015628">
    <property type="term" value="P:protein secretion by the type II secretion system"/>
    <property type="evidence" value="ECO:0007669"/>
    <property type="project" value="TreeGrafter"/>
</dbReference>
<evidence type="ECO:0000313" key="12">
    <source>
        <dbReference type="EMBL" id="PNM56591.1"/>
    </source>
</evidence>
<evidence type="ECO:0000256" key="1">
    <source>
        <dbReference type="ARBA" id="ARBA00004429"/>
    </source>
</evidence>
<keyword evidence="3 9" id="KW-0813">Transport</keyword>
<feature type="domain" description="Type II secretion system protein GspF" evidence="11">
    <location>
        <begin position="74"/>
        <end position="196"/>
    </location>
</feature>
<dbReference type="PROSITE" id="PS00874">
    <property type="entry name" value="T2SP_F"/>
    <property type="match status" value="1"/>
</dbReference>